<organism evidence="1 2">
    <name type="scientific">Dyella thiooxydans</name>
    <dbReference type="NCBI Taxonomy" id="445710"/>
    <lineage>
        <taxon>Bacteria</taxon>
        <taxon>Pseudomonadati</taxon>
        <taxon>Pseudomonadota</taxon>
        <taxon>Gammaproteobacteria</taxon>
        <taxon>Lysobacterales</taxon>
        <taxon>Rhodanobacteraceae</taxon>
        <taxon>Dyella</taxon>
    </lineage>
</organism>
<dbReference type="Proteomes" id="UP000077255">
    <property type="component" value="Chromosome"/>
</dbReference>
<proteinExistence type="predicted"/>
<keyword evidence="2" id="KW-1185">Reference proteome</keyword>
<evidence type="ECO:0000313" key="2">
    <source>
        <dbReference type="Proteomes" id="UP000077255"/>
    </source>
</evidence>
<accession>A0A160N080</accession>
<gene>
    <name evidence="1" type="ORF">ATSB10_15760</name>
</gene>
<dbReference type="PATRIC" id="fig|445710.3.peg.1573"/>
<dbReference type="KEGG" id="dtx:ATSB10_15760"/>
<sequence>MSELTVWVTAVVRGRGGFAHRVCSYRVLACRSSPCKRQRWRERGWVRAQGALLPGACV</sequence>
<reference evidence="1 2" key="1">
    <citation type="submission" date="2016-02" db="EMBL/GenBank/DDBJ databases">
        <title>Complete genome sequencing and analysis of ATSB10, Dyella thiooxydans isolated from rhizosphere soil of sunflower (Helianthus annuus L.).</title>
        <authorList>
            <person name="Lee Y."/>
            <person name="Hwangbo K."/>
            <person name="Chung H."/>
            <person name="Yoo J."/>
            <person name="Kim K.Y."/>
            <person name="Sa T.M."/>
            <person name="Um Y."/>
            <person name="Madhaiyan M."/>
        </authorList>
    </citation>
    <scope>NUCLEOTIDE SEQUENCE [LARGE SCALE GENOMIC DNA]</scope>
    <source>
        <strain evidence="1 2">ATSB10</strain>
    </source>
</reference>
<protein>
    <submittedName>
        <fullName evidence="1">Uncharacterized protein</fullName>
    </submittedName>
</protein>
<dbReference type="EMBL" id="CP014841">
    <property type="protein sequence ID" value="AND69030.1"/>
    <property type="molecule type" value="Genomic_DNA"/>
</dbReference>
<name>A0A160N080_9GAMM</name>
<evidence type="ECO:0000313" key="1">
    <source>
        <dbReference type="EMBL" id="AND69030.1"/>
    </source>
</evidence>
<dbReference type="AlphaFoldDB" id="A0A160N080"/>